<evidence type="ECO:0000259" key="2">
    <source>
        <dbReference type="Pfam" id="PF02120"/>
    </source>
</evidence>
<evidence type="ECO:0000313" key="4">
    <source>
        <dbReference type="Proteomes" id="UP000231644"/>
    </source>
</evidence>
<dbReference type="EMBL" id="FOLX01000002">
    <property type="protein sequence ID" value="SFD14453.1"/>
    <property type="molecule type" value="Genomic_DNA"/>
</dbReference>
<dbReference type="OrthoDB" id="7828543at2"/>
<feature type="compositionally biased region" description="Low complexity" evidence="1">
    <location>
        <begin position="32"/>
        <end position="42"/>
    </location>
</feature>
<organism evidence="3 4">
    <name type="scientific">Pseudooceanicola nitratireducens</name>
    <dbReference type="NCBI Taxonomy" id="517719"/>
    <lineage>
        <taxon>Bacteria</taxon>
        <taxon>Pseudomonadati</taxon>
        <taxon>Pseudomonadota</taxon>
        <taxon>Alphaproteobacteria</taxon>
        <taxon>Rhodobacterales</taxon>
        <taxon>Paracoccaceae</taxon>
        <taxon>Pseudooceanicola</taxon>
    </lineage>
</organism>
<dbReference type="AlphaFoldDB" id="A0A1I1Q5F3"/>
<evidence type="ECO:0000313" key="3">
    <source>
        <dbReference type="EMBL" id="SFD14453.1"/>
    </source>
</evidence>
<feature type="region of interest" description="Disordered" evidence="1">
    <location>
        <begin position="18"/>
        <end position="42"/>
    </location>
</feature>
<feature type="domain" description="Flagellar hook-length control protein-like C-terminal" evidence="2">
    <location>
        <begin position="338"/>
        <end position="405"/>
    </location>
</feature>
<keyword evidence="3" id="KW-0282">Flagellum</keyword>
<name>A0A1I1Q5F3_9RHOB</name>
<dbReference type="RefSeq" id="WP_093454748.1">
    <property type="nucleotide sequence ID" value="NZ_FNZG01000005.1"/>
</dbReference>
<gene>
    <name evidence="3" type="ORF">SAMN05421762_3346</name>
</gene>
<reference evidence="3 4" key="1">
    <citation type="submission" date="2016-10" db="EMBL/GenBank/DDBJ databases">
        <authorList>
            <person name="de Groot N.N."/>
        </authorList>
    </citation>
    <scope>NUCLEOTIDE SEQUENCE [LARGE SCALE GENOMIC DNA]</scope>
    <source>
        <strain evidence="3 4">DSM 29619</strain>
    </source>
</reference>
<keyword evidence="3" id="KW-0966">Cell projection</keyword>
<dbReference type="InterPro" id="IPR038610">
    <property type="entry name" value="FliK-like_C_sf"/>
</dbReference>
<dbReference type="InterPro" id="IPR021136">
    <property type="entry name" value="Flagellar_hook_control-like_C"/>
</dbReference>
<dbReference type="Gene3D" id="3.30.750.140">
    <property type="match status" value="1"/>
</dbReference>
<dbReference type="STRING" id="517719.SAMN05421762_3346"/>
<feature type="compositionally biased region" description="Polar residues" evidence="1">
    <location>
        <begin position="18"/>
        <end position="29"/>
    </location>
</feature>
<keyword evidence="4" id="KW-1185">Reference proteome</keyword>
<protein>
    <submittedName>
        <fullName evidence="3">Flagellar hook-length control protein FliK</fullName>
    </submittedName>
</protein>
<dbReference type="Pfam" id="PF02120">
    <property type="entry name" value="Flg_hook"/>
    <property type="match status" value="1"/>
</dbReference>
<keyword evidence="3" id="KW-0969">Cilium</keyword>
<accession>A0A1I1Q5F3</accession>
<sequence length="456" mass="45606">MTTILNFGAMAQAGTKTGATASARTSQSDGDGAQATGQTAGQTNGAGGFAALMARVMTQEPEATTTGQGKLTKLADLLGQFRAEAQDSLAETFPDGVIPDATALNDWAKSMLTKLDGMLQQAGFDFADLGQVLGPLDLSALGALDGDLLGAGGTTGLLAGDTAAAGPLARVAQAVLAGTEAQGATGDLETTLADLGEGLTDTLGEGLGEGLGDTLARFRAAMGQAGTEAEAKLDPDAAVAEAVAGATATATDATNALQAAPLPDALKILFAQAVAAPADRSLPPEVQAILAAPQPTAAPMIAAVAEVSAPVQTSQPSPAQGLARNLAGQIRGVSFAEGTTKIELTPQGLGKMEIEISADEAGKLRVVLRAENPAVLNAMRSDREMLAGLLRDGGASVGEEAMSFEDFGQQGQAAQQGQQAGASSRLVLEDDAEPEIDIAPVAQPAIAADGRLNVLT</sequence>
<dbReference type="Proteomes" id="UP000231644">
    <property type="component" value="Unassembled WGS sequence"/>
</dbReference>
<proteinExistence type="predicted"/>
<evidence type="ECO:0000256" key="1">
    <source>
        <dbReference type="SAM" id="MobiDB-lite"/>
    </source>
</evidence>